<dbReference type="InterPro" id="IPR001279">
    <property type="entry name" value="Metallo-B-lactamas"/>
</dbReference>
<dbReference type="PANTHER" id="PTHR43084">
    <property type="entry name" value="PERSULFIDE DIOXYGENASE ETHE1"/>
    <property type="match status" value="1"/>
</dbReference>
<sequence>MTRAPPSVTAPRAIAMQTFFQQFDPDSSTYTYLLIDAGTREAVLIDPVDRQLERDLALVQATGARLAWIIETHAHADHITSAGHLAQRTGAHTAAPSGCEIKPANRQLIDGDTLAFGAQTLRAIHTPGHTAGSMSYLWEEAGANGVVRRVFTGDALLIDGCGRTDFQSGDAGTLYDSLTRKLFTLPADTLVYPAHDYKGRTHSTIGHEREHNSRVHGRTREEFVALMRNLNLPKPKLIDVAVPANLRLGLRDGERVPHGV</sequence>
<organism evidence="3 4">
    <name type="scientific">Cupriavidus respiraculi</name>
    <dbReference type="NCBI Taxonomy" id="195930"/>
    <lineage>
        <taxon>Bacteria</taxon>
        <taxon>Pseudomonadati</taxon>
        <taxon>Pseudomonadota</taxon>
        <taxon>Betaproteobacteria</taxon>
        <taxon>Burkholderiales</taxon>
        <taxon>Burkholderiaceae</taxon>
        <taxon>Cupriavidus</taxon>
    </lineage>
</organism>
<dbReference type="PANTHER" id="PTHR43084:SF1">
    <property type="entry name" value="PERSULFIDE DIOXYGENASE ETHE1, MITOCHONDRIAL"/>
    <property type="match status" value="1"/>
</dbReference>
<dbReference type="Gene3D" id="3.60.15.10">
    <property type="entry name" value="Ribonuclease Z/Hydroxyacylglutathione hydrolase-like"/>
    <property type="match status" value="1"/>
</dbReference>
<dbReference type="InterPro" id="IPR051682">
    <property type="entry name" value="Mito_Persulfide_Diox"/>
</dbReference>
<dbReference type="GO" id="GO:0016787">
    <property type="term" value="F:hydrolase activity"/>
    <property type="evidence" value="ECO:0007669"/>
    <property type="project" value="UniProtKB-KW"/>
</dbReference>
<keyword evidence="3" id="KW-0378">Hydrolase</keyword>
<evidence type="ECO:0000313" key="3">
    <source>
        <dbReference type="EMBL" id="CAG9183368.1"/>
    </source>
</evidence>
<dbReference type="InterPro" id="IPR044528">
    <property type="entry name" value="POD-like_MBL-fold"/>
</dbReference>
<name>A0ABN7ZDU5_9BURK</name>
<dbReference type="CDD" id="cd07724">
    <property type="entry name" value="POD-like_MBL-fold"/>
    <property type="match status" value="1"/>
</dbReference>
<dbReference type="EMBL" id="CAJZAH010000009">
    <property type="protein sequence ID" value="CAG9183368.1"/>
    <property type="molecule type" value="Genomic_DNA"/>
</dbReference>
<dbReference type="Pfam" id="PF00753">
    <property type="entry name" value="Lactamase_B"/>
    <property type="match status" value="1"/>
</dbReference>
<accession>A0ABN7ZDU5</accession>
<dbReference type="SUPFAM" id="SSF56281">
    <property type="entry name" value="Metallo-hydrolase/oxidoreductase"/>
    <property type="match status" value="1"/>
</dbReference>
<feature type="domain" description="Metallo-beta-lactamase" evidence="2">
    <location>
        <begin position="28"/>
        <end position="195"/>
    </location>
</feature>
<reference evidence="3 4" key="1">
    <citation type="submission" date="2021-08" db="EMBL/GenBank/DDBJ databases">
        <authorList>
            <person name="Peeters C."/>
        </authorList>
    </citation>
    <scope>NUCLEOTIDE SEQUENCE [LARGE SCALE GENOMIC DNA]</scope>
    <source>
        <strain evidence="3 4">LMG 21510</strain>
    </source>
</reference>
<dbReference type="Proteomes" id="UP000721236">
    <property type="component" value="Unassembled WGS sequence"/>
</dbReference>
<keyword evidence="1" id="KW-0479">Metal-binding</keyword>
<gene>
    <name evidence="3" type="ORF">LMG21510_04805</name>
</gene>
<dbReference type="EC" id="3.-.-.-" evidence="3"/>
<evidence type="ECO:0000259" key="2">
    <source>
        <dbReference type="SMART" id="SM00849"/>
    </source>
</evidence>
<comment type="caution">
    <text evidence="3">The sequence shown here is derived from an EMBL/GenBank/DDBJ whole genome shotgun (WGS) entry which is preliminary data.</text>
</comment>
<dbReference type="SMART" id="SM00849">
    <property type="entry name" value="Lactamase_B"/>
    <property type="match status" value="1"/>
</dbReference>
<dbReference type="InterPro" id="IPR036866">
    <property type="entry name" value="RibonucZ/Hydroxyglut_hydro"/>
</dbReference>
<evidence type="ECO:0000256" key="1">
    <source>
        <dbReference type="ARBA" id="ARBA00022723"/>
    </source>
</evidence>
<proteinExistence type="predicted"/>
<protein>
    <submittedName>
        <fullName evidence="3">Metallo-hydrolase</fullName>
        <ecNumber evidence="3">3.-.-.-</ecNumber>
    </submittedName>
</protein>
<evidence type="ECO:0000313" key="4">
    <source>
        <dbReference type="Proteomes" id="UP000721236"/>
    </source>
</evidence>
<keyword evidence="4" id="KW-1185">Reference proteome</keyword>